<evidence type="ECO:0000313" key="3">
    <source>
        <dbReference type="Proteomes" id="UP000784294"/>
    </source>
</evidence>
<feature type="compositionally biased region" description="Basic and acidic residues" evidence="1">
    <location>
        <begin position="151"/>
        <end position="179"/>
    </location>
</feature>
<feature type="compositionally biased region" description="Acidic residues" evidence="1">
    <location>
        <begin position="106"/>
        <end position="148"/>
    </location>
</feature>
<feature type="region of interest" description="Disordered" evidence="1">
    <location>
        <begin position="422"/>
        <end position="461"/>
    </location>
</feature>
<keyword evidence="3" id="KW-1185">Reference proteome</keyword>
<feature type="region of interest" description="Disordered" evidence="1">
    <location>
        <begin position="723"/>
        <end position="829"/>
    </location>
</feature>
<feature type="region of interest" description="Disordered" evidence="1">
    <location>
        <begin position="44"/>
        <end position="63"/>
    </location>
</feature>
<evidence type="ECO:0000256" key="1">
    <source>
        <dbReference type="SAM" id="MobiDB-lite"/>
    </source>
</evidence>
<dbReference type="AlphaFoldDB" id="A0A3S5AF47"/>
<organism evidence="2 3">
    <name type="scientific">Protopolystoma xenopodis</name>
    <dbReference type="NCBI Taxonomy" id="117903"/>
    <lineage>
        <taxon>Eukaryota</taxon>
        <taxon>Metazoa</taxon>
        <taxon>Spiralia</taxon>
        <taxon>Lophotrochozoa</taxon>
        <taxon>Platyhelminthes</taxon>
        <taxon>Monogenea</taxon>
        <taxon>Polyopisthocotylea</taxon>
        <taxon>Polystomatidea</taxon>
        <taxon>Polystomatidae</taxon>
        <taxon>Protopolystoma</taxon>
    </lineage>
</organism>
<feature type="compositionally biased region" description="Low complexity" evidence="1">
    <location>
        <begin position="784"/>
        <end position="801"/>
    </location>
</feature>
<feature type="region of interest" description="Disordered" evidence="1">
    <location>
        <begin position="95"/>
        <end position="179"/>
    </location>
</feature>
<name>A0A3S5AF47_9PLAT</name>
<feature type="region of interest" description="Disordered" evidence="1">
    <location>
        <begin position="474"/>
        <end position="535"/>
    </location>
</feature>
<feature type="compositionally biased region" description="Low complexity" evidence="1">
    <location>
        <begin position="474"/>
        <end position="485"/>
    </location>
</feature>
<gene>
    <name evidence="2" type="ORF">PXEA_LOCUS28905</name>
</gene>
<comment type="caution">
    <text evidence="2">The sequence shown here is derived from an EMBL/GenBank/DDBJ whole genome shotgun (WGS) entry which is preliminary data.</text>
</comment>
<feature type="compositionally biased region" description="Gly residues" evidence="1">
    <location>
        <begin position="425"/>
        <end position="437"/>
    </location>
</feature>
<reference evidence="2" key="1">
    <citation type="submission" date="2018-11" db="EMBL/GenBank/DDBJ databases">
        <authorList>
            <consortium name="Pathogen Informatics"/>
        </authorList>
    </citation>
    <scope>NUCLEOTIDE SEQUENCE</scope>
</reference>
<dbReference type="EMBL" id="CAAALY010249907">
    <property type="protein sequence ID" value="VEL35465.1"/>
    <property type="molecule type" value="Genomic_DNA"/>
</dbReference>
<proteinExistence type="predicted"/>
<feature type="compositionally biased region" description="Basic and acidic residues" evidence="1">
    <location>
        <begin position="758"/>
        <end position="770"/>
    </location>
</feature>
<feature type="compositionally biased region" description="Basic and acidic residues" evidence="1">
    <location>
        <begin position="95"/>
        <end position="105"/>
    </location>
</feature>
<dbReference type="Proteomes" id="UP000784294">
    <property type="component" value="Unassembled WGS sequence"/>
</dbReference>
<sequence length="893" mass="95761">MSYLQHHDHQSRLVPDLVWCPTFENAAQTNVYPGLPISPIFPGELGNERPPAGQMVSGPTRHSSDALLISGHEAFRLQSTGCLAFDGGCVGKLAGDEPSERKDGENNDDDNDGYDGEGEENDDEDEDEEEEEEEDEDEDEEDENEDGDVGVGEHEGGVEKVRVEREEGEKRGEEEGLGVEEKKVGGFGVACMAEKRPSRLSASSSPPFHDPFQVDLSNYPRLQTVDQFAGAVRLASAPPTDWAKQSSVLTGEAQTAEAGRHFCPSTDPQAHWSRPVLQASQSANVYLAETISHRRVRREFVHSGPALSGRHEQCMKQQQSQQQQQLLQYLHPAYAHQVATYQLAMKREEEENTENQSELEALLLRHQDSEKAVCYDPSAWLSTCHAAIESLPYDLDRPAPRTRLSESCHQIGCPIDCWPEPGPGSISGPGHTGGGRTVGRPAPTPGNGQSGRARQTGGLVSGWELCSPGSLGSSTCSSLSMQTSPPLWEASAGEMGPGLQDAGGPVGGSEGRRAPPCQHMSTPTRPHSGPGDGPKALYRTEPVSMCPLPAPSSGAGVAGEPGARDEAAAITRMTRIGTVQFYESMTFGHASEPGVGGAGRRADLPPAPHLHLPHTYEAPYQPWPATPATPTPPTMPPMPGLRLPHDQFRNPSSGPAAFGHACPNQVEADSHVRLGPGPSPASIYRWPAGGHEHTFTGHPPATAALAEGPRLAVFPLVSYADPQAQAQSGTRPDDHRYHPCARLSLPVATPAPRTAGRARTERAVARRDRACPQSVVSRAHASTPPHLASAPASGAPGHAEATSSPLRRSYNPSEASNEPPTASKSKRRCSGAAFLTTGVHQFTHVDSEDRPFHCQFPGKSKITSSICFAFAVATRRRFFQTVTATLKWLGLMM</sequence>
<accession>A0A3S5AF47</accession>
<evidence type="ECO:0000313" key="2">
    <source>
        <dbReference type="EMBL" id="VEL35465.1"/>
    </source>
</evidence>
<protein>
    <submittedName>
        <fullName evidence="2">Uncharacterized protein</fullName>
    </submittedName>
</protein>
<feature type="compositionally biased region" description="Polar residues" evidence="1">
    <location>
        <begin position="802"/>
        <end position="823"/>
    </location>
</feature>
<feature type="compositionally biased region" description="Low complexity" evidence="1">
    <location>
        <begin position="746"/>
        <end position="757"/>
    </location>
</feature>